<dbReference type="CDD" id="cd00180">
    <property type="entry name" value="PKc"/>
    <property type="match status" value="1"/>
</dbReference>
<dbReference type="SUPFAM" id="SSF56112">
    <property type="entry name" value="Protein kinase-like (PK-like)"/>
    <property type="match status" value="1"/>
</dbReference>
<accession>A0A0B5QQB7</accession>
<dbReference type="PROSITE" id="PS00107">
    <property type="entry name" value="PROTEIN_KINASE_ATP"/>
    <property type="match status" value="1"/>
</dbReference>
<sequence length="239" mass="28860">MDRYYNVNEIVNGYSIINVIGEGRYGIAYLAINDKGEKFVIKQLKEDMLEKTREKLFYEEKILQGLDNPKFPKFISNFKDEYREGYILEYIEGIVFEDLLVRDEYEFSRSEIYEIGGQILELIQVLHNNNVVHRDIRLPNVIFKENKELSLIDFGLARIIDNKKYVREMDYWFIGDFLIHLYYSSYEETELEERPWFEELDLNSEEKIFLKKLMGIEESYKDIEEIRKQLEKIKSMNKF</sequence>
<keyword evidence="1" id="KW-0547">Nucleotide-binding</keyword>
<dbReference type="SMART" id="SM00219">
    <property type="entry name" value="TyrKc"/>
    <property type="match status" value="1"/>
</dbReference>
<dbReference type="GO" id="GO:0005524">
    <property type="term" value="F:ATP binding"/>
    <property type="evidence" value="ECO:0007669"/>
    <property type="project" value="UniProtKB-UniRule"/>
</dbReference>
<keyword evidence="3" id="KW-0808">Transferase</keyword>
<evidence type="ECO:0000256" key="1">
    <source>
        <dbReference type="PROSITE-ProRule" id="PRU10141"/>
    </source>
</evidence>
<evidence type="ECO:0000259" key="2">
    <source>
        <dbReference type="PROSITE" id="PS50011"/>
    </source>
</evidence>
<dbReference type="PROSITE" id="PS50011">
    <property type="entry name" value="PROTEIN_KINASE_DOM"/>
    <property type="match status" value="1"/>
</dbReference>
<dbReference type="STRING" id="1520.LF65_02506"/>
<dbReference type="InterPro" id="IPR017441">
    <property type="entry name" value="Protein_kinase_ATP_BS"/>
</dbReference>
<dbReference type="EMBL" id="CP010086">
    <property type="protein sequence ID" value="AJG99088.1"/>
    <property type="molecule type" value="Genomic_DNA"/>
</dbReference>
<organism evidence="3 4">
    <name type="scientific">Clostridium beijerinckii</name>
    <name type="common">Clostridium MP</name>
    <dbReference type="NCBI Taxonomy" id="1520"/>
    <lineage>
        <taxon>Bacteria</taxon>
        <taxon>Bacillati</taxon>
        <taxon>Bacillota</taxon>
        <taxon>Clostridia</taxon>
        <taxon>Eubacteriales</taxon>
        <taxon>Clostridiaceae</taxon>
        <taxon>Clostridium</taxon>
    </lineage>
</organism>
<dbReference type="PANTHER" id="PTHR24347">
    <property type="entry name" value="SERINE/THREONINE-PROTEIN KINASE"/>
    <property type="match status" value="1"/>
</dbReference>
<dbReference type="InterPro" id="IPR011009">
    <property type="entry name" value="Kinase-like_dom_sf"/>
</dbReference>
<keyword evidence="3" id="KW-0418">Kinase</keyword>
<dbReference type="Pfam" id="PF00069">
    <property type="entry name" value="Pkinase"/>
    <property type="match status" value="1"/>
</dbReference>
<feature type="domain" description="Protein kinase" evidence="2">
    <location>
        <begin position="14"/>
        <end position="239"/>
    </location>
</feature>
<evidence type="ECO:0000313" key="4">
    <source>
        <dbReference type="Proteomes" id="UP000031866"/>
    </source>
</evidence>
<dbReference type="Proteomes" id="UP000031866">
    <property type="component" value="Chromosome"/>
</dbReference>
<dbReference type="RefSeq" id="WP_041896373.1">
    <property type="nucleotide sequence ID" value="NZ_CP010086.2"/>
</dbReference>
<gene>
    <name evidence="3" type="ORF">LF65_02506</name>
</gene>
<reference evidence="4" key="1">
    <citation type="submission" date="2014-12" db="EMBL/GenBank/DDBJ databases">
        <title>Genome sequence of Clostridium beijerinckii strain 59B.</title>
        <authorList>
            <person name="Little G.T."/>
            <person name="Minton N.P."/>
        </authorList>
    </citation>
    <scope>NUCLEOTIDE SEQUENCE [LARGE SCALE GENOMIC DNA]</scope>
    <source>
        <strain evidence="4">59B</strain>
    </source>
</reference>
<evidence type="ECO:0000313" key="3">
    <source>
        <dbReference type="EMBL" id="AJG99088.1"/>
    </source>
</evidence>
<dbReference type="OrthoDB" id="9788659at2"/>
<proteinExistence type="predicted"/>
<keyword evidence="1" id="KW-0067">ATP-binding</keyword>
<dbReference type="GO" id="GO:0004713">
    <property type="term" value="F:protein tyrosine kinase activity"/>
    <property type="evidence" value="ECO:0007669"/>
    <property type="project" value="InterPro"/>
</dbReference>
<dbReference type="Gene3D" id="3.30.200.20">
    <property type="entry name" value="Phosphorylase Kinase, domain 1"/>
    <property type="match status" value="1"/>
</dbReference>
<protein>
    <submittedName>
        <fullName evidence="3">Protein kinase</fullName>
    </submittedName>
</protein>
<dbReference type="AlphaFoldDB" id="A0A0B5QQB7"/>
<name>A0A0B5QQB7_CLOBE</name>
<dbReference type="KEGG" id="cbei:LF65_02506"/>
<feature type="binding site" evidence="1">
    <location>
        <position position="42"/>
    </location>
    <ligand>
        <name>ATP</name>
        <dbReference type="ChEBI" id="CHEBI:30616"/>
    </ligand>
</feature>
<dbReference type="InterPro" id="IPR020635">
    <property type="entry name" value="Tyr_kinase_cat_dom"/>
</dbReference>
<dbReference type="Gene3D" id="1.10.510.10">
    <property type="entry name" value="Transferase(Phosphotransferase) domain 1"/>
    <property type="match status" value="1"/>
</dbReference>
<dbReference type="InterPro" id="IPR000719">
    <property type="entry name" value="Prot_kinase_dom"/>
</dbReference>